<evidence type="ECO:0000313" key="3">
    <source>
        <dbReference type="Proteomes" id="UP000287651"/>
    </source>
</evidence>
<feature type="compositionally biased region" description="Basic residues" evidence="1">
    <location>
        <begin position="42"/>
        <end position="64"/>
    </location>
</feature>
<protein>
    <submittedName>
        <fullName evidence="2">Uncharacterized protein</fullName>
    </submittedName>
</protein>
<gene>
    <name evidence="2" type="ORF">B296_00004709</name>
</gene>
<dbReference type="AlphaFoldDB" id="A0A427AYH2"/>
<reference evidence="2 3" key="1">
    <citation type="journal article" date="2014" name="Agronomy (Basel)">
        <title>A Draft Genome Sequence for Ensete ventricosum, the Drought-Tolerant Tree Against Hunger.</title>
        <authorList>
            <person name="Harrison J."/>
            <person name="Moore K.A."/>
            <person name="Paszkiewicz K."/>
            <person name="Jones T."/>
            <person name="Grant M."/>
            <person name="Ambacheew D."/>
            <person name="Muzemil S."/>
            <person name="Studholme D.J."/>
        </authorList>
    </citation>
    <scope>NUCLEOTIDE SEQUENCE [LARGE SCALE GENOMIC DNA]</scope>
</reference>
<evidence type="ECO:0000256" key="1">
    <source>
        <dbReference type="SAM" id="MobiDB-lite"/>
    </source>
</evidence>
<sequence length="90" mass="9902">MNPAHVYPASCRGTPVPSIGLANGLGARYADASDDSSGDGHAHHHHSRFSRFRRRFRTNRHHHGSNPPLLRNLAADDFAGIARIEIISVR</sequence>
<evidence type="ECO:0000313" key="2">
    <source>
        <dbReference type="EMBL" id="RRT81293.1"/>
    </source>
</evidence>
<organism evidence="2 3">
    <name type="scientific">Ensete ventricosum</name>
    <name type="common">Abyssinian banana</name>
    <name type="synonym">Musa ensete</name>
    <dbReference type="NCBI Taxonomy" id="4639"/>
    <lineage>
        <taxon>Eukaryota</taxon>
        <taxon>Viridiplantae</taxon>
        <taxon>Streptophyta</taxon>
        <taxon>Embryophyta</taxon>
        <taxon>Tracheophyta</taxon>
        <taxon>Spermatophyta</taxon>
        <taxon>Magnoliopsida</taxon>
        <taxon>Liliopsida</taxon>
        <taxon>Zingiberales</taxon>
        <taxon>Musaceae</taxon>
        <taxon>Ensete</taxon>
    </lineage>
</organism>
<comment type="caution">
    <text evidence="2">The sequence shown here is derived from an EMBL/GenBank/DDBJ whole genome shotgun (WGS) entry which is preliminary data.</text>
</comment>
<dbReference type="EMBL" id="AMZH03000945">
    <property type="protein sequence ID" value="RRT81293.1"/>
    <property type="molecule type" value="Genomic_DNA"/>
</dbReference>
<accession>A0A427AYH2</accession>
<dbReference type="Proteomes" id="UP000287651">
    <property type="component" value="Unassembled WGS sequence"/>
</dbReference>
<proteinExistence type="predicted"/>
<feature type="region of interest" description="Disordered" evidence="1">
    <location>
        <begin position="31"/>
        <end position="68"/>
    </location>
</feature>
<name>A0A427AYH2_ENSVE</name>